<dbReference type="STRING" id="105785.A0A2J7QN54"/>
<proteinExistence type="inferred from homology"/>
<dbReference type="InterPro" id="IPR018121">
    <property type="entry name" value="7-in-absentia-prot_TRAF-dom"/>
</dbReference>
<evidence type="ECO:0000256" key="6">
    <source>
        <dbReference type="ARBA" id="ARBA00022771"/>
    </source>
</evidence>
<dbReference type="GO" id="GO:0016567">
    <property type="term" value="P:protein ubiquitination"/>
    <property type="evidence" value="ECO:0007669"/>
    <property type="project" value="UniProtKB-UniPathway"/>
</dbReference>
<dbReference type="Pfam" id="PF21361">
    <property type="entry name" value="Sina_ZnF"/>
    <property type="match status" value="1"/>
</dbReference>
<evidence type="ECO:0000256" key="10">
    <source>
        <dbReference type="RuleBase" id="RU201113"/>
    </source>
</evidence>
<dbReference type="PROSITE" id="PS51081">
    <property type="entry name" value="ZF_SIAH"/>
    <property type="match status" value="1"/>
</dbReference>
<dbReference type="InterPro" id="IPR004162">
    <property type="entry name" value="SINA-like_animal"/>
</dbReference>
<accession>A0A2J7QN54</accession>
<dbReference type="Proteomes" id="UP000235965">
    <property type="component" value="Unassembled WGS sequence"/>
</dbReference>
<dbReference type="Pfam" id="PF03145">
    <property type="entry name" value="Sina_TRAF"/>
    <property type="match status" value="1"/>
</dbReference>
<keyword evidence="8 10" id="KW-0862">Zinc</keyword>
<dbReference type="Pfam" id="PF21362">
    <property type="entry name" value="Sina_RING"/>
    <property type="match status" value="1"/>
</dbReference>
<dbReference type="AlphaFoldDB" id="A0A2J7QN54"/>
<comment type="caution">
    <text evidence="13">The sequence shown here is derived from an EMBL/GenBank/DDBJ whole genome shotgun (WGS) entry which is preliminary data.</text>
</comment>
<evidence type="ECO:0000256" key="5">
    <source>
        <dbReference type="ARBA" id="ARBA00022723"/>
    </source>
</evidence>
<dbReference type="Gene3D" id="3.30.40.10">
    <property type="entry name" value="Zinc/RING finger domain, C3HC4 (zinc finger)"/>
    <property type="match status" value="2"/>
</dbReference>
<keyword evidence="5 10" id="KW-0479">Metal-binding</keyword>
<evidence type="ECO:0000256" key="1">
    <source>
        <dbReference type="ARBA" id="ARBA00000900"/>
    </source>
</evidence>
<organism evidence="13 14">
    <name type="scientific">Cryptotermes secundus</name>
    <dbReference type="NCBI Taxonomy" id="105785"/>
    <lineage>
        <taxon>Eukaryota</taxon>
        <taxon>Metazoa</taxon>
        <taxon>Ecdysozoa</taxon>
        <taxon>Arthropoda</taxon>
        <taxon>Hexapoda</taxon>
        <taxon>Insecta</taxon>
        <taxon>Pterygota</taxon>
        <taxon>Neoptera</taxon>
        <taxon>Polyneoptera</taxon>
        <taxon>Dictyoptera</taxon>
        <taxon>Blattodea</taxon>
        <taxon>Blattoidea</taxon>
        <taxon>Termitoidae</taxon>
        <taxon>Kalotermitidae</taxon>
        <taxon>Cryptotermitinae</taxon>
        <taxon>Cryptotermes</taxon>
    </lineage>
</organism>
<dbReference type="InterPro" id="IPR013083">
    <property type="entry name" value="Znf_RING/FYVE/PHD"/>
</dbReference>
<dbReference type="PANTHER" id="PTHR45877">
    <property type="entry name" value="E3 UBIQUITIN-PROTEIN LIGASE SIAH2"/>
    <property type="match status" value="1"/>
</dbReference>
<comment type="similarity">
    <text evidence="3 10">Belongs to the SINA (Seven in absentia) family.</text>
</comment>
<dbReference type="InterPro" id="IPR049548">
    <property type="entry name" value="Sina-like_RING"/>
</dbReference>
<dbReference type="PANTHER" id="PTHR45877:SF2">
    <property type="entry name" value="E3 UBIQUITIN-PROTEIN LIGASE SINA-RELATED"/>
    <property type="match status" value="1"/>
</dbReference>
<dbReference type="SUPFAM" id="SSF57850">
    <property type="entry name" value="RING/U-box"/>
    <property type="match status" value="1"/>
</dbReference>
<feature type="domain" description="SIAH-type" evidence="12">
    <location>
        <begin position="70"/>
        <end position="133"/>
    </location>
</feature>
<dbReference type="GO" id="GO:0008270">
    <property type="term" value="F:zinc ion binding"/>
    <property type="evidence" value="ECO:0007669"/>
    <property type="project" value="UniProtKB-KW"/>
</dbReference>
<comment type="domain">
    <text evidence="10">The SBD domain (substrate-binding domain) mediates the interaction with substrate proteins. It is related to the TRAF family.</text>
</comment>
<dbReference type="GO" id="GO:0043161">
    <property type="term" value="P:proteasome-mediated ubiquitin-dependent protein catabolic process"/>
    <property type="evidence" value="ECO:0007669"/>
    <property type="project" value="TreeGrafter"/>
</dbReference>
<comment type="pathway">
    <text evidence="2 10">Protein modification; protein ubiquitination.</text>
</comment>
<keyword evidence="14" id="KW-1185">Reference proteome</keyword>
<dbReference type="InterPro" id="IPR008974">
    <property type="entry name" value="TRAF-like"/>
</dbReference>
<evidence type="ECO:0000259" key="12">
    <source>
        <dbReference type="PROSITE" id="PS51081"/>
    </source>
</evidence>
<dbReference type="SUPFAM" id="SSF49599">
    <property type="entry name" value="TRAF domain-like"/>
    <property type="match status" value="1"/>
</dbReference>
<dbReference type="GO" id="GO:0061630">
    <property type="term" value="F:ubiquitin protein ligase activity"/>
    <property type="evidence" value="ECO:0007669"/>
    <property type="project" value="UniProtKB-EC"/>
</dbReference>
<evidence type="ECO:0000256" key="4">
    <source>
        <dbReference type="ARBA" id="ARBA00022679"/>
    </source>
</evidence>
<gene>
    <name evidence="13" type="primary">Siah1b_1</name>
    <name evidence="13" type="ORF">B7P43_G05821</name>
</gene>
<protein>
    <recommendedName>
        <fullName evidence="10">E3 ubiquitin-protein ligase</fullName>
        <ecNumber evidence="10">2.3.2.27</ecNumber>
    </recommendedName>
</protein>
<dbReference type="Gene3D" id="2.60.210.10">
    <property type="entry name" value="Apoptosis, Tumor Necrosis Factor Receptor Associated Protein 2, Chain A"/>
    <property type="match status" value="1"/>
</dbReference>
<evidence type="ECO:0000256" key="9">
    <source>
        <dbReference type="PROSITE-ProRule" id="PRU00455"/>
    </source>
</evidence>
<dbReference type="EMBL" id="NEVH01013199">
    <property type="protein sequence ID" value="PNF30020.1"/>
    <property type="molecule type" value="Genomic_DNA"/>
</dbReference>
<sequence>MSNLAVGFHNRLLQELECPVCMEYMMPPIMLCNNGHNLCCNCRVTLDKCPICRGPFLKVRNVSLENIATETLYPCKNTLRGCTKLLTKNLIRPHADECTFDNHKCPFAKISNTGCNWRGTLDTVRRHVEANHKGSCVQRVSRKFKTVLHNVSCSQRYYQAIITMDELFYVSWRVQSGVFYCAVFYIGPKKGANNFRYRFSISTKDGDTYSASSLTHSYYENVNDVFRHGKCVMLDYSAVQRSCSENKDLPFRMEISVV</sequence>
<dbReference type="OrthoDB" id="4788989at2759"/>
<keyword evidence="4" id="KW-0808">Transferase</keyword>
<name>A0A2J7QN54_9NEOP</name>
<dbReference type="GO" id="GO:0005737">
    <property type="term" value="C:cytoplasm"/>
    <property type="evidence" value="ECO:0007669"/>
    <property type="project" value="InterPro"/>
</dbReference>
<dbReference type="GO" id="GO:0031624">
    <property type="term" value="F:ubiquitin conjugating enzyme binding"/>
    <property type="evidence" value="ECO:0007669"/>
    <property type="project" value="TreeGrafter"/>
</dbReference>
<dbReference type="InterPro" id="IPR001841">
    <property type="entry name" value="Znf_RING"/>
</dbReference>
<evidence type="ECO:0000256" key="2">
    <source>
        <dbReference type="ARBA" id="ARBA00004906"/>
    </source>
</evidence>
<dbReference type="InParanoid" id="A0A2J7QN54"/>
<feature type="domain" description="RING-type" evidence="11">
    <location>
        <begin position="18"/>
        <end position="53"/>
    </location>
</feature>
<comment type="catalytic activity">
    <reaction evidence="1 10">
        <text>S-ubiquitinyl-[E2 ubiquitin-conjugating enzyme]-L-cysteine + [acceptor protein]-L-lysine = [E2 ubiquitin-conjugating enzyme]-L-cysteine + N(6)-ubiquitinyl-[acceptor protein]-L-lysine.</text>
        <dbReference type="EC" id="2.3.2.27"/>
    </reaction>
</comment>
<keyword evidence="6 9" id="KW-0863">Zinc-finger</keyword>
<dbReference type="EC" id="2.3.2.27" evidence="10"/>
<evidence type="ECO:0000259" key="11">
    <source>
        <dbReference type="PROSITE" id="PS50089"/>
    </source>
</evidence>
<evidence type="ECO:0000313" key="14">
    <source>
        <dbReference type="Proteomes" id="UP000235965"/>
    </source>
</evidence>
<comment type="domain">
    <text evidence="10">The RING-type zinc finger domain is essential for ubiquitin ligase activity.</text>
</comment>
<evidence type="ECO:0000256" key="8">
    <source>
        <dbReference type="ARBA" id="ARBA00022833"/>
    </source>
</evidence>
<evidence type="ECO:0000256" key="7">
    <source>
        <dbReference type="ARBA" id="ARBA00022786"/>
    </source>
</evidence>
<comment type="function">
    <text evidence="10">E3 ubiquitin-protein ligase that mediates ubiquitination and subsequent proteasomal degradation of target proteins. E3 ubiquitin ligases accept ubiquitin from an E2 ubiquitin-conjugating enzyme in the form of a thioester and then directly transfers the ubiquitin to targeted substrates.</text>
</comment>
<reference evidence="13 14" key="1">
    <citation type="submission" date="2017-12" db="EMBL/GenBank/DDBJ databases">
        <title>Hemimetabolous genomes reveal molecular basis of termite eusociality.</title>
        <authorList>
            <person name="Harrison M.C."/>
            <person name="Jongepier E."/>
            <person name="Robertson H.M."/>
            <person name="Arning N."/>
            <person name="Bitard-Feildel T."/>
            <person name="Chao H."/>
            <person name="Childers C.P."/>
            <person name="Dinh H."/>
            <person name="Doddapaneni H."/>
            <person name="Dugan S."/>
            <person name="Gowin J."/>
            <person name="Greiner C."/>
            <person name="Han Y."/>
            <person name="Hu H."/>
            <person name="Hughes D.S.T."/>
            <person name="Huylmans A.-K."/>
            <person name="Kemena C."/>
            <person name="Kremer L.P.M."/>
            <person name="Lee S.L."/>
            <person name="Lopez-Ezquerra A."/>
            <person name="Mallet L."/>
            <person name="Monroy-Kuhn J.M."/>
            <person name="Moser A."/>
            <person name="Murali S.C."/>
            <person name="Muzny D.M."/>
            <person name="Otani S."/>
            <person name="Piulachs M.-D."/>
            <person name="Poelchau M."/>
            <person name="Qu J."/>
            <person name="Schaub F."/>
            <person name="Wada-Katsumata A."/>
            <person name="Worley K.C."/>
            <person name="Xie Q."/>
            <person name="Ylla G."/>
            <person name="Poulsen M."/>
            <person name="Gibbs R.A."/>
            <person name="Schal C."/>
            <person name="Richards S."/>
            <person name="Belles X."/>
            <person name="Korb J."/>
            <person name="Bornberg-Bauer E."/>
        </authorList>
    </citation>
    <scope>NUCLEOTIDE SEQUENCE [LARGE SCALE GENOMIC DNA]</scope>
    <source>
        <tissue evidence="13">Whole body</tissue>
    </source>
</reference>
<dbReference type="InterPro" id="IPR013010">
    <property type="entry name" value="Znf_SIAH"/>
</dbReference>
<dbReference type="PROSITE" id="PS50089">
    <property type="entry name" value="ZF_RING_2"/>
    <property type="match status" value="1"/>
</dbReference>
<evidence type="ECO:0000313" key="13">
    <source>
        <dbReference type="EMBL" id="PNF30020.1"/>
    </source>
</evidence>
<dbReference type="UniPathway" id="UPA00143"/>
<keyword evidence="7 10" id="KW-0833">Ubl conjugation pathway</keyword>
<evidence type="ECO:0000256" key="3">
    <source>
        <dbReference type="ARBA" id="ARBA00009119"/>
    </source>
</evidence>